<dbReference type="InterPro" id="IPR004838">
    <property type="entry name" value="NHTrfase_class1_PyrdxlP-BS"/>
</dbReference>
<dbReference type="PANTHER" id="PTHR46383">
    <property type="entry name" value="ASPARTATE AMINOTRANSFERASE"/>
    <property type="match status" value="1"/>
</dbReference>
<dbReference type="CDD" id="cd00609">
    <property type="entry name" value="AAT_like"/>
    <property type="match status" value="1"/>
</dbReference>
<evidence type="ECO:0000313" key="11">
    <source>
        <dbReference type="Proteomes" id="UP001139516"/>
    </source>
</evidence>
<keyword evidence="11" id="KW-1185">Reference proteome</keyword>
<proteinExistence type="inferred from homology"/>
<dbReference type="InterPro" id="IPR015422">
    <property type="entry name" value="PyrdxlP-dep_Trfase_small"/>
</dbReference>
<dbReference type="GO" id="GO:0006520">
    <property type="term" value="P:amino acid metabolic process"/>
    <property type="evidence" value="ECO:0007669"/>
    <property type="project" value="InterPro"/>
</dbReference>
<dbReference type="AlphaFoldDB" id="A0A9X1YBV1"/>
<evidence type="ECO:0000256" key="4">
    <source>
        <dbReference type="ARBA" id="ARBA00022576"/>
    </source>
</evidence>
<evidence type="ECO:0000313" key="10">
    <source>
        <dbReference type="EMBL" id="MCK8787909.1"/>
    </source>
</evidence>
<reference evidence="10" key="1">
    <citation type="submission" date="2022-04" db="EMBL/GenBank/DDBJ databases">
        <title>Roseomonas acroporae sp. nov., isolated from coral Acropora digitifera.</title>
        <authorList>
            <person name="Sun H."/>
        </authorList>
    </citation>
    <scope>NUCLEOTIDE SEQUENCE</scope>
    <source>
        <strain evidence="10">NAR14</strain>
    </source>
</reference>
<evidence type="ECO:0000256" key="6">
    <source>
        <dbReference type="ARBA" id="ARBA00022898"/>
    </source>
</evidence>
<protein>
    <recommendedName>
        <fullName evidence="8">Aminotransferase</fullName>
        <ecNumber evidence="8">2.6.1.-</ecNumber>
    </recommendedName>
</protein>
<comment type="similarity">
    <text evidence="2 8">Belongs to the class-I pyridoxal-phosphate-dependent aminotransferase family.</text>
</comment>
<dbReference type="GO" id="GO:0030170">
    <property type="term" value="F:pyridoxal phosphate binding"/>
    <property type="evidence" value="ECO:0007669"/>
    <property type="project" value="InterPro"/>
</dbReference>
<comment type="caution">
    <text evidence="10">The sequence shown here is derived from an EMBL/GenBank/DDBJ whole genome shotgun (WGS) entry which is preliminary data.</text>
</comment>
<evidence type="ECO:0000256" key="8">
    <source>
        <dbReference type="RuleBase" id="RU000481"/>
    </source>
</evidence>
<sequence>MALTAARLDRISASPTVAMRMVAARLAAEGRDILRVSSGEPDFDTPRHIRDAAHAAIEAGETRYTDTAGTPALRRAVAERFRQDSGLDYRPEETIVATGGKQVIFNALLATIDEGDEAIIPTPTWVSYPDIVKLAGGVPVTVECGPNRGFRLGAEQLEAAITPRTKWLILNNPGNPTGTAYSAEDLRPLTEVLLRHPQVWVLTDDIYDKLVYDGFRVATVLQAEPRLRERTVTMNGCSKSYAMTGWRIGYAGAPVPLVKAMDKLQGQSTSNPSSISQAAALAALSGPQDCVAQMRAAYQRRRDMVVPLLDAAPGLRCPMPEGAFYVFPDLRGCLGRTSAGGARIGTDSDFVTALLAEEGVATVPGSAFLAPGHFRLSYAADDAVLREACLRIGRFCAGLR</sequence>
<evidence type="ECO:0000256" key="1">
    <source>
        <dbReference type="ARBA" id="ARBA00001933"/>
    </source>
</evidence>
<keyword evidence="4 8" id="KW-0032">Aminotransferase</keyword>
<comment type="subunit">
    <text evidence="3">Homodimer.</text>
</comment>
<dbReference type="Pfam" id="PF00155">
    <property type="entry name" value="Aminotran_1_2"/>
    <property type="match status" value="1"/>
</dbReference>
<dbReference type="InterPro" id="IPR004839">
    <property type="entry name" value="Aminotransferase_I/II_large"/>
</dbReference>
<dbReference type="Gene3D" id="3.90.1150.10">
    <property type="entry name" value="Aspartate Aminotransferase, domain 1"/>
    <property type="match status" value="1"/>
</dbReference>
<dbReference type="InterPro" id="IPR015421">
    <property type="entry name" value="PyrdxlP-dep_Trfase_major"/>
</dbReference>
<dbReference type="InterPro" id="IPR050596">
    <property type="entry name" value="AspAT/PAT-like"/>
</dbReference>
<evidence type="ECO:0000256" key="3">
    <source>
        <dbReference type="ARBA" id="ARBA00011738"/>
    </source>
</evidence>
<dbReference type="FunFam" id="3.40.640.10:FF:000033">
    <property type="entry name" value="Aspartate aminotransferase"/>
    <property type="match status" value="1"/>
</dbReference>
<dbReference type="Proteomes" id="UP001139516">
    <property type="component" value="Unassembled WGS sequence"/>
</dbReference>
<dbReference type="InterPro" id="IPR015424">
    <property type="entry name" value="PyrdxlP-dep_Trfase"/>
</dbReference>
<dbReference type="RefSeq" id="WP_248669955.1">
    <property type="nucleotide sequence ID" value="NZ_JALPRX010000156.1"/>
</dbReference>
<accession>A0A9X1YBV1</accession>
<dbReference type="Gene3D" id="3.40.640.10">
    <property type="entry name" value="Type I PLP-dependent aspartate aminotransferase-like (Major domain)"/>
    <property type="match status" value="1"/>
</dbReference>
<organism evidence="10 11">
    <name type="scientific">Roseomonas acroporae</name>
    <dbReference type="NCBI Taxonomy" id="2937791"/>
    <lineage>
        <taxon>Bacteria</taxon>
        <taxon>Pseudomonadati</taxon>
        <taxon>Pseudomonadota</taxon>
        <taxon>Alphaproteobacteria</taxon>
        <taxon>Acetobacterales</taxon>
        <taxon>Roseomonadaceae</taxon>
        <taxon>Roseomonas</taxon>
    </lineage>
</organism>
<gene>
    <name evidence="10" type="ORF">M0638_26495</name>
</gene>
<evidence type="ECO:0000256" key="2">
    <source>
        <dbReference type="ARBA" id="ARBA00007441"/>
    </source>
</evidence>
<dbReference type="EMBL" id="JALPRX010000156">
    <property type="protein sequence ID" value="MCK8787909.1"/>
    <property type="molecule type" value="Genomic_DNA"/>
</dbReference>
<dbReference type="PROSITE" id="PS00105">
    <property type="entry name" value="AA_TRANSFER_CLASS_1"/>
    <property type="match status" value="1"/>
</dbReference>
<dbReference type="PANTHER" id="PTHR46383:SF1">
    <property type="entry name" value="ASPARTATE AMINOTRANSFERASE"/>
    <property type="match status" value="1"/>
</dbReference>
<evidence type="ECO:0000256" key="7">
    <source>
        <dbReference type="ARBA" id="ARBA00049185"/>
    </source>
</evidence>
<comment type="catalytic activity">
    <reaction evidence="7">
        <text>L-aspartate + 2-oxoglutarate = oxaloacetate + L-glutamate</text>
        <dbReference type="Rhea" id="RHEA:21824"/>
        <dbReference type="ChEBI" id="CHEBI:16452"/>
        <dbReference type="ChEBI" id="CHEBI:16810"/>
        <dbReference type="ChEBI" id="CHEBI:29985"/>
        <dbReference type="ChEBI" id="CHEBI:29991"/>
        <dbReference type="EC" id="2.6.1.1"/>
    </reaction>
</comment>
<keyword evidence="6" id="KW-0663">Pyridoxal phosphate</keyword>
<dbReference type="EC" id="2.6.1.-" evidence="8"/>
<evidence type="ECO:0000256" key="5">
    <source>
        <dbReference type="ARBA" id="ARBA00022679"/>
    </source>
</evidence>
<feature type="domain" description="Aminotransferase class I/classII large" evidence="9">
    <location>
        <begin position="32"/>
        <end position="392"/>
    </location>
</feature>
<comment type="cofactor">
    <cofactor evidence="1 8">
        <name>pyridoxal 5'-phosphate</name>
        <dbReference type="ChEBI" id="CHEBI:597326"/>
    </cofactor>
</comment>
<name>A0A9X1YBV1_9PROT</name>
<evidence type="ECO:0000259" key="9">
    <source>
        <dbReference type="Pfam" id="PF00155"/>
    </source>
</evidence>
<keyword evidence="5 8" id="KW-0808">Transferase</keyword>
<dbReference type="SUPFAM" id="SSF53383">
    <property type="entry name" value="PLP-dependent transferases"/>
    <property type="match status" value="1"/>
</dbReference>
<dbReference type="GO" id="GO:0004069">
    <property type="term" value="F:L-aspartate:2-oxoglutarate aminotransferase activity"/>
    <property type="evidence" value="ECO:0007669"/>
    <property type="project" value="UniProtKB-EC"/>
</dbReference>